<dbReference type="Pfam" id="PF20607">
    <property type="entry name" value="DUF6800"/>
    <property type="match status" value="1"/>
</dbReference>
<name>A0A517M4D5_9BACT</name>
<dbReference type="OrthoDB" id="292404at2"/>
<feature type="compositionally biased region" description="Basic residues" evidence="1">
    <location>
        <begin position="9"/>
        <end position="20"/>
    </location>
</feature>
<dbReference type="AlphaFoldDB" id="A0A517M4D5"/>
<dbReference type="RefSeq" id="WP_145347615.1">
    <property type="nucleotide sequence ID" value="NZ_CP036261.1"/>
</dbReference>
<evidence type="ECO:0000256" key="1">
    <source>
        <dbReference type="SAM" id="MobiDB-lite"/>
    </source>
</evidence>
<sequence>MSGSERRRELRRRRHRRKQVAKLTVKAGKSGPAEKLEIARKLRRLTPGAEILIERLSLVS</sequence>
<dbReference type="InterPro" id="IPR046479">
    <property type="entry name" value="DUF6800"/>
</dbReference>
<proteinExistence type="predicted"/>
<gene>
    <name evidence="2" type="ORF">EC9_39240</name>
</gene>
<protein>
    <submittedName>
        <fullName evidence="2">Uncharacterized protein</fullName>
    </submittedName>
</protein>
<dbReference type="EMBL" id="CP036261">
    <property type="protein sequence ID" value="QDS89724.1"/>
    <property type="molecule type" value="Genomic_DNA"/>
</dbReference>
<evidence type="ECO:0000313" key="3">
    <source>
        <dbReference type="Proteomes" id="UP000319557"/>
    </source>
</evidence>
<accession>A0A517M4D5</accession>
<evidence type="ECO:0000313" key="2">
    <source>
        <dbReference type="EMBL" id="QDS89724.1"/>
    </source>
</evidence>
<dbReference type="Proteomes" id="UP000319557">
    <property type="component" value="Chromosome"/>
</dbReference>
<dbReference type="KEGG" id="ruv:EC9_39240"/>
<keyword evidence="3" id="KW-1185">Reference proteome</keyword>
<reference evidence="2 3" key="1">
    <citation type="submission" date="2019-02" db="EMBL/GenBank/DDBJ databases">
        <title>Deep-cultivation of Planctomycetes and their phenomic and genomic characterization uncovers novel biology.</title>
        <authorList>
            <person name="Wiegand S."/>
            <person name="Jogler M."/>
            <person name="Boedeker C."/>
            <person name="Pinto D."/>
            <person name="Vollmers J."/>
            <person name="Rivas-Marin E."/>
            <person name="Kohn T."/>
            <person name="Peeters S.H."/>
            <person name="Heuer A."/>
            <person name="Rast P."/>
            <person name="Oberbeckmann S."/>
            <person name="Bunk B."/>
            <person name="Jeske O."/>
            <person name="Meyerdierks A."/>
            <person name="Storesund J.E."/>
            <person name="Kallscheuer N."/>
            <person name="Luecker S."/>
            <person name="Lage O.M."/>
            <person name="Pohl T."/>
            <person name="Merkel B.J."/>
            <person name="Hornburger P."/>
            <person name="Mueller R.-W."/>
            <person name="Bruemmer F."/>
            <person name="Labrenz M."/>
            <person name="Spormann A.M."/>
            <person name="Op den Camp H."/>
            <person name="Overmann J."/>
            <person name="Amann R."/>
            <person name="Jetten M.S.M."/>
            <person name="Mascher T."/>
            <person name="Medema M.H."/>
            <person name="Devos D.P."/>
            <person name="Kaster A.-K."/>
            <person name="Ovreas L."/>
            <person name="Rohde M."/>
            <person name="Galperin M.Y."/>
            <person name="Jogler C."/>
        </authorList>
    </citation>
    <scope>NUCLEOTIDE SEQUENCE [LARGE SCALE GENOMIC DNA]</scope>
    <source>
        <strain evidence="2 3">EC9</strain>
    </source>
</reference>
<feature type="region of interest" description="Disordered" evidence="1">
    <location>
        <begin position="1"/>
        <end position="28"/>
    </location>
</feature>
<organism evidence="2 3">
    <name type="scientific">Rosistilla ulvae</name>
    <dbReference type="NCBI Taxonomy" id="1930277"/>
    <lineage>
        <taxon>Bacteria</taxon>
        <taxon>Pseudomonadati</taxon>
        <taxon>Planctomycetota</taxon>
        <taxon>Planctomycetia</taxon>
        <taxon>Pirellulales</taxon>
        <taxon>Pirellulaceae</taxon>
        <taxon>Rosistilla</taxon>
    </lineage>
</organism>